<evidence type="ECO:0000313" key="2">
    <source>
        <dbReference type="EMBL" id="GLK67238.1"/>
    </source>
</evidence>
<dbReference type="EMBL" id="BSFI01000004">
    <property type="protein sequence ID" value="GLK67238.1"/>
    <property type="molecule type" value="Genomic_DNA"/>
</dbReference>
<reference evidence="2" key="1">
    <citation type="journal article" date="2014" name="Int. J. Syst. Evol. Microbiol.">
        <title>Complete genome sequence of Corynebacterium casei LMG S-19264T (=DSM 44701T), isolated from a smear-ripened cheese.</title>
        <authorList>
            <consortium name="US DOE Joint Genome Institute (JGI-PGF)"/>
            <person name="Walter F."/>
            <person name="Albersmeier A."/>
            <person name="Kalinowski J."/>
            <person name="Ruckert C."/>
        </authorList>
    </citation>
    <scope>NUCLEOTIDE SEQUENCE</scope>
    <source>
        <strain evidence="2">VKM B-2347</strain>
    </source>
</reference>
<evidence type="ECO:0000256" key="1">
    <source>
        <dbReference type="SAM" id="MobiDB-lite"/>
    </source>
</evidence>
<keyword evidence="3" id="KW-1185">Reference proteome</keyword>
<sequence length="351" mass="38485">MSPRSAGAARVSFPEDSEPSAPAARRDVVLPAISDHLFDFRPGENARELVVVFSPSKRFILYRHRFSCDALFVCDQRGLYYLDQAARLARALVETIESGGYERTLFLGTSKGAFGALLLARLCAGLRPRRTFRALAFSPQVQLDPANTNLYFPSYRRLRSIARKRFAIAAALTRYGDASLAGRTPNLHATVVYALHNRTDAVEADRMSGPNLSKLPIEGSSHGSILYLLLKGQPEAYVRTRVAKIYARRRRRGVEEDYDLQASKPKDPEQLVREIVGASDEAPTLEALIDRAMAADPRPLPAHARLAAGARRTGGALKVAAVAPRFLVRKAATLAGRLKRVKSSSAAFAKS</sequence>
<dbReference type="RefSeq" id="WP_271167491.1">
    <property type="nucleotide sequence ID" value="NZ_BSFI01000004.1"/>
</dbReference>
<dbReference type="SUPFAM" id="SSF53474">
    <property type="entry name" value="alpha/beta-Hydrolases"/>
    <property type="match status" value="1"/>
</dbReference>
<protein>
    <recommendedName>
        <fullName evidence="4">Alpha/beta hydrolase</fullName>
    </recommendedName>
</protein>
<accession>A0A9W6J0N4</accession>
<name>A0A9W6J0N4_9HYPH</name>
<comment type="caution">
    <text evidence="2">The sequence shown here is derived from an EMBL/GenBank/DDBJ whole genome shotgun (WGS) entry which is preliminary data.</text>
</comment>
<evidence type="ECO:0000313" key="3">
    <source>
        <dbReference type="Proteomes" id="UP001143372"/>
    </source>
</evidence>
<evidence type="ECO:0008006" key="4">
    <source>
        <dbReference type="Google" id="ProtNLM"/>
    </source>
</evidence>
<dbReference type="Proteomes" id="UP001143372">
    <property type="component" value="Unassembled WGS sequence"/>
</dbReference>
<dbReference type="AlphaFoldDB" id="A0A9W6J0N4"/>
<proteinExistence type="predicted"/>
<feature type="region of interest" description="Disordered" evidence="1">
    <location>
        <begin position="1"/>
        <end position="22"/>
    </location>
</feature>
<gene>
    <name evidence="2" type="ORF">GCM10008179_08760</name>
</gene>
<organism evidence="2 3">
    <name type="scientific">Hansschlegelia plantiphila</name>
    <dbReference type="NCBI Taxonomy" id="374655"/>
    <lineage>
        <taxon>Bacteria</taxon>
        <taxon>Pseudomonadati</taxon>
        <taxon>Pseudomonadota</taxon>
        <taxon>Alphaproteobacteria</taxon>
        <taxon>Hyphomicrobiales</taxon>
        <taxon>Methylopilaceae</taxon>
        <taxon>Hansschlegelia</taxon>
    </lineage>
</organism>
<dbReference type="InterPro" id="IPR029058">
    <property type="entry name" value="AB_hydrolase_fold"/>
</dbReference>
<reference evidence="2" key="2">
    <citation type="submission" date="2023-01" db="EMBL/GenBank/DDBJ databases">
        <authorList>
            <person name="Sun Q."/>
            <person name="Evtushenko L."/>
        </authorList>
    </citation>
    <scope>NUCLEOTIDE SEQUENCE</scope>
    <source>
        <strain evidence="2">VKM B-2347</strain>
    </source>
</reference>